<dbReference type="PANTHER" id="PTHR10159">
    <property type="entry name" value="DUAL SPECIFICITY PROTEIN PHOSPHATASE"/>
    <property type="match status" value="1"/>
</dbReference>
<feature type="compositionally biased region" description="Gly residues" evidence="5">
    <location>
        <begin position="789"/>
        <end position="801"/>
    </location>
</feature>
<dbReference type="Gene3D" id="3.90.190.10">
    <property type="entry name" value="Protein tyrosine phosphatase superfamily"/>
    <property type="match status" value="1"/>
</dbReference>
<dbReference type="SMART" id="SM00195">
    <property type="entry name" value="DSPc"/>
    <property type="match status" value="1"/>
</dbReference>
<comment type="similarity">
    <text evidence="1">Belongs to the protein-tyrosine phosphatase family. Non-receptor class dual specificity subfamily.</text>
</comment>
<reference evidence="9 10" key="1">
    <citation type="journal article" date="2019" name="Nat. Ecol. Evol.">
        <title>Megaphylogeny resolves global patterns of mushroom evolution.</title>
        <authorList>
            <person name="Varga T."/>
            <person name="Krizsan K."/>
            <person name="Foldi C."/>
            <person name="Dima B."/>
            <person name="Sanchez-Garcia M."/>
            <person name="Sanchez-Ramirez S."/>
            <person name="Szollosi G.J."/>
            <person name="Szarkandi J.G."/>
            <person name="Papp V."/>
            <person name="Albert L."/>
            <person name="Andreopoulos W."/>
            <person name="Angelini C."/>
            <person name="Antonin V."/>
            <person name="Barry K.W."/>
            <person name="Bougher N.L."/>
            <person name="Buchanan P."/>
            <person name="Buyck B."/>
            <person name="Bense V."/>
            <person name="Catcheside P."/>
            <person name="Chovatia M."/>
            <person name="Cooper J."/>
            <person name="Damon W."/>
            <person name="Desjardin D."/>
            <person name="Finy P."/>
            <person name="Geml J."/>
            <person name="Haridas S."/>
            <person name="Hughes K."/>
            <person name="Justo A."/>
            <person name="Karasinski D."/>
            <person name="Kautmanova I."/>
            <person name="Kiss B."/>
            <person name="Kocsube S."/>
            <person name="Kotiranta H."/>
            <person name="LaButti K.M."/>
            <person name="Lechner B.E."/>
            <person name="Liimatainen K."/>
            <person name="Lipzen A."/>
            <person name="Lukacs Z."/>
            <person name="Mihaltcheva S."/>
            <person name="Morgado L.N."/>
            <person name="Niskanen T."/>
            <person name="Noordeloos M.E."/>
            <person name="Ohm R.A."/>
            <person name="Ortiz-Santana B."/>
            <person name="Ovrebo C."/>
            <person name="Racz N."/>
            <person name="Riley R."/>
            <person name="Savchenko A."/>
            <person name="Shiryaev A."/>
            <person name="Soop K."/>
            <person name="Spirin V."/>
            <person name="Szebenyi C."/>
            <person name="Tomsovsky M."/>
            <person name="Tulloss R.E."/>
            <person name="Uehling J."/>
            <person name="Grigoriev I.V."/>
            <person name="Vagvolgyi C."/>
            <person name="Papp T."/>
            <person name="Martin F.M."/>
            <person name="Miettinen O."/>
            <person name="Hibbett D.S."/>
            <person name="Nagy L.G."/>
        </authorList>
    </citation>
    <scope>NUCLEOTIDE SEQUENCE [LARGE SCALE GENOMIC DNA]</scope>
    <source>
        <strain evidence="9 10">FP101781</strain>
    </source>
</reference>
<dbReference type="GO" id="GO:0043409">
    <property type="term" value="P:negative regulation of MAPK cascade"/>
    <property type="evidence" value="ECO:0007669"/>
    <property type="project" value="TreeGrafter"/>
</dbReference>
<dbReference type="FunFam" id="3.90.190.10:FF:000120">
    <property type="entry name" value="MAP kinase phosphatase, putative"/>
    <property type="match status" value="1"/>
</dbReference>
<keyword evidence="3" id="KW-0378">Hydrolase</keyword>
<feature type="domain" description="Rhodanese" evidence="8">
    <location>
        <begin position="212"/>
        <end position="288"/>
    </location>
</feature>
<evidence type="ECO:0000256" key="2">
    <source>
        <dbReference type="ARBA" id="ARBA00013064"/>
    </source>
</evidence>
<feature type="region of interest" description="Disordered" evidence="5">
    <location>
        <begin position="1"/>
        <end position="24"/>
    </location>
</feature>
<feature type="compositionally biased region" description="Polar residues" evidence="5">
    <location>
        <begin position="347"/>
        <end position="359"/>
    </location>
</feature>
<proteinExistence type="inferred from homology"/>
<dbReference type="Proteomes" id="UP000298030">
    <property type="component" value="Unassembled WGS sequence"/>
</dbReference>
<gene>
    <name evidence="9" type="ORF">FA13DRAFT_1742628</name>
</gene>
<evidence type="ECO:0000313" key="9">
    <source>
        <dbReference type="EMBL" id="TEB20851.1"/>
    </source>
</evidence>
<keyword evidence="4" id="KW-0904">Protein phosphatase</keyword>
<feature type="compositionally biased region" description="Low complexity" evidence="5">
    <location>
        <begin position="394"/>
        <end position="412"/>
    </location>
</feature>
<evidence type="ECO:0000256" key="4">
    <source>
        <dbReference type="ARBA" id="ARBA00022912"/>
    </source>
</evidence>
<evidence type="ECO:0000259" key="6">
    <source>
        <dbReference type="PROSITE" id="PS50054"/>
    </source>
</evidence>
<dbReference type="PROSITE" id="PS50056">
    <property type="entry name" value="TYR_PHOSPHATASE_2"/>
    <property type="match status" value="1"/>
</dbReference>
<dbReference type="PROSITE" id="PS50206">
    <property type="entry name" value="RHODANESE_3"/>
    <property type="match status" value="1"/>
</dbReference>
<dbReference type="OrthoDB" id="273181at2759"/>
<dbReference type="Pfam" id="PF00782">
    <property type="entry name" value="DSPc"/>
    <property type="match status" value="1"/>
</dbReference>
<protein>
    <recommendedName>
        <fullName evidence="2">protein-tyrosine-phosphatase</fullName>
        <ecNumber evidence="2">3.1.3.48</ecNumber>
    </recommendedName>
</protein>
<dbReference type="InterPro" id="IPR001763">
    <property type="entry name" value="Rhodanese-like_dom"/>
</dbReference>
<dbReference type="CDD" id="cd14498">
    <property type="entry name" value="DSP"/>
    <property type="match status" value="1"/>
</dbReference>
<feature type="region of interest" description="Disordered" evidence="5">
    <location>
        <begin position="751"/>
        <end position="773"/>
    </location>
</feature>
<sequence length="873" mass="94201">MVKDHNIPRSLPLPGPGKRGRPPTLDITQAIERRPSIQLETETPVSTKPNLVLSVDEDDDEMLQLSSPESSGAISPMIPVMKGGHAGDEILKDLQELDELRRSVKQNLKLRPIKSRTNLKLDGSTPLASSTAQTFDSDQDTSSSSIWSDRDGSLDSATSTTSNYFTPTGEAPQTSSFMPATSASESFPILDELTPRPPAAISPRSLYERLTASKRPLLIDTRPLTAHEAFHIRHSINVAIPSLILRRSKKPGNGFQTMDGLRQFITTEAGKRTQPGGSWDGDVIIYDEELDVKDMDNLGVTAWAIMPAITPLLSYGTVDYLEGGLSSAGHDPDLQTLIVTGDEPSQALANPPTNGPTSRQQQHQQHKAQKKGTGQHTALKLSPKSNHNLLYVASSSSSSIDSGSSDSSLTDSPSPPPSSLAGFRRPPPPRRPSAPNLRAINTKSMERLTLNTTDLPKLSLRKKPMRSATVGGPPALTLQVPTSPTHTFRPFHHSPATPKDNAAQSVMSPSNNDPRNFMTPYYTPPHTPKATFASFGSHHLGHPITLPDPPPTARPDFDDQPPTTEEAYPEFAISTILPNFLFLGPEITTREQMEELQDLGVKRILNIAAECDDDHGLGLRQHFDKYMKIPMRDTVEEDNITRGVREACDFLDDARLHSSPTYVHCKAGKSRSVTAVMAYLIHANRWTLSRAYAFVLDRRKGISPNIGFVSELMNFEEQELGNKSNGVQPTAPAGTGDVDMQSGFGVAVSSGNTHGRSRAHVRESLPPSLGSGLDGLMRSNTTGGIMSGGLSTGGGGGGFGEGSSIQNPPVSAGPGGSLNEVDRMIGDAGQDMEVKDASGRYKHVRRAPVNENTLQPMRRVSKAGLESAVYVNG</sequence>
<feature type="domain" description="Tyrosine-protein phosphatase" evidence="6">
    <location>
        <begin position="572"/>
        <end position="721"/>
    </location>
</feature>
<dbReference type="AlphaFoldDB" id="A0A4Y7SGY4"/>
<evidence type="ECO:0000256" key="5">
    <source>
        <dbReference type="SAM" id="MobiDB-lite"/>
    </source>
</evidence>
<feature type="region of interest" description="Disordered" evidence="5">
    <location>
        <begin position="344"/>
        <end position="447"/>
    </location>
</feature>
<feature type="compositionally biased region" description="Low complexity" evidence="5">
    <location>
        <begin position="764"/>
        <end position="773"/>
    </location>
</feature>
<evidence type="ECO:0000313" key="10">
    <source>
        <dbReference type="Proteomes" id="UP000298030"/>
    </source>
</evidence>
<organism evidence="9 10">
    <name type="scientific">Coprinellus micaceus</name>
    <name type="common">Glistening ink-cap mushroom</name>
    <name type="synonym">Coprinus micaceus</name>
    <dbReference type="NCBI Taxonomy" id="71717"/>
    <lineage>
        <taxon>Eukaryota</taxon>
        <taxon>Fungi</taxon>
        <taxon>Dikarya</taxon>
        <taxon>Basidiomycota</taxon>
        <taxon>Agaricomycotina</taxon>
        <taxon>Agaricomycetes</taxon>
        <taxon>Agaricomycetidae</taxon>
        <taxon>Agaricales</taxon>
        <taxon>Agaricineae</taxon>
        <taxon>Psathyrellaceae</taxon>
        <taxon>Coprinellus</taxon>
    </lineage>
</organism>
<dbReference type="InterPro" id="IPR000340">
    <property type="entry name" value="Dual-sp_phosphatase_cat-dom"/>
</dbReference>
<dbReference type="InterPro" id="IPR000387">
    <property type="entry name" value="Tyr_Pase_dom"/>
</dbReference>
<dbReference type="GO" id="GO:0005737">
    <property type="term" value="C:cytoplasm"/>
    <property type="evidence" value="ECO:0007669"/>
    <property type="project" value="TreeGrafter"/>
</dbReference>
<dbReference type="InterPro" id="IPR036873">
    <property type="entry name" value="Rhodanese-like_dom_sf"/>
</dbReference>
<feature type="compositionally biased region" description="Polar residues" evidence="5">
    <location>
        <begin position="502"/>
        <end position="514"/>
    </location>
</feature>
<accession>A0A4Y7SGY4</accession>
<dbReference type="PANTHER" id="PTHR10159:SF530">
    <property type="entry name" value="DUAL SPECIFICITY PROTEIN PHOSPHATASE DDB_G0271350-RELATED"/>
    <property type="match status" value="1"/>
</dbReference>
<feature type="region of interest" description="Disordered" evidence="5">
    <location>
        <begin position="119"/>
        <end position="182"/>
    </location>
</feature>
<dbReference type="SUPFAM" id="SSF52821">
    <property type="entry name" value="Rhodanese/Cell cycle control phosphatase"/>
    <property type="match status" value="1"/>
</dbReference>
<dbReference type="InterPro" id="IPR020422">
    <property type="entry name" value="TYR_PHOSPHATASE_DUAL_dom"/>
</dbReference>
<feature type="region of interest" description="Disordered" evidence="5">
    <location>
        <begin position="486"/>
        <end position="565"/>
    </location>
</feature>
<evidence type="ECO:0000256" key="3">
    <source>
        <dbReference type="ARBA" id="ARBA00022801"/>
    </source>
</evidence>
<dbReference type="EMBL" id="QPFP01000130">
    <property type="protein sequence ID" value="TEB20851.1"/>
    <property type="molecule type" value="Genomic_DNA"/>
</dbReference>
<dbReference type="PROSITE" id="PS50054">
    <property type="entry name" value="TYR_PHOSPHATASE_DUAL"/>
    <property type="match status" value="1"/>
</dbReference>
<feature type="compositionally biased region" description="Polar residues" evidence="5">
    <location>
        <begin position="155"/>
        <end position="182"/>
    </location>
</feature>
<evidence type="ECO:0000259" key="7">
    <source>
        <dbReference type="PROSITE" id="PS50056"/>
    </source>
</evidence>
<evidence type="ECO:0000259" key="8">
    <source>
        <dbReference type="PROSITE" id="PS50206"/>
    </source>
</evidence>
<dbReference type="EC" id="3.1.3.48" evidence="2"/>
<dbReference type="InterPro" id="IPR029021">
    <property type="entry name" value="Prot-tyrosine_phosphatase-like"/>
</dbReference>
<keyword evidence="10" id="KW-1185">Reference proteome</keyword>
<feature type="compositionally biased region" description="Low complexity" evidence="5">
    <location>
        <begin position="129"/>
        <end position="147"/>
    </location>
</feature>
<dbReference type="STRING" id="71717.A0A4Y7SGY4"/>
<dbReference type="Gene3D" id="3.40.250.10">
    <property type="entry name" value="Rhodanese-like domain"/>
    <property type="match status" value="1"/>
</dbReference>
<feature type="region of interest" description="Disordered" evidence="5">
    <location>
        <begin position="789"/>
        <end position="820"/>
    </location>
</feature>
<dbReference type="SUPFAM" id="SSF52799">
    <property type="entry name" value="(Phosphotyrosine protein) phosphatases II"/>
    <property type="match status" value="1"/>
</dbReference>
<comment type="caution">
    <text evidence="9">The sequence shown here is derived from an EMBL/GenBank/DDBJ whole genome shotgun (WGS) entry which is preliminary data.</text>
</comment>
<dbReference type="GO" id="GO:0004725">
    <property type="term" value="F:protein tyrosine phosphatase activity"/>
    <property type="evidence" value="ECO:0007669"/>
    <property type="project" value="UniProtKB-EC"/>
</dbReference>
<feature type="domain" description="Tyrosine specific protein phosphatases" evidence="7">
    <location>
        <begin position="638"/>
        <end position="702"/>
    </location>
</feature>
<name>A0A4Y7SGY4_COPMI</name>
<evidence type="ECO:0000256" key="1">
    <source>
        <dbReference type="ARBA" id="ARBA00008601"/>
    </source>
</evidence>